<keyword evidence="7" id="KW-1185">Reference proteome</keyword>
<feature type="domain" description="Leucine-binding protein" evidence="5">
    <location>
        <begin position="54"/>
        <end position="406"/>
    </location>
</feature>
<dbReference type="PANTHER" id="PTHR30483">
    <property type="entry name" value="LEUCINE-SPECIFIC-BINDING PROTEIN"/>
    <property type="match status" value="1"/>
</dbReference>
<dbReference type="Gene3D" id="3.40.50.2300">
    <property type="match status" value="2"/>
</dbReference>
<organism evidence="6 7">
    <name type="scientific">Tumidithrix elongata BACA0141</name>
    <dbReference type="NCBI Taxonomy" id="2716417"/>
    <lineage>
        <taxon>Bacteria</taxon>
        <taxon>Bacillati</taxon>
        <taxon>Cyanobacteriota</taxon>
        <taxon>Cyanophyceae</taxon>
        <taxon>Pseudanabaenales</taxon>
        <taxon>Pseudanabaenaceae</taxon>
        <taxon>Tumidithrix</taxon>
        <taxon>Tumidithrix elongata</taxon>
    </lineage>
</organism>
<comment type="similarity">
    <text evidence="1">Belongs to the leucine-binding protein family.</text>
</comment>
<keyword evidence="2 4" id="KW-0732">Signal</keyword>
<evidence type="ECO:0000256" key="3">
    <source>
        <dbReference type="SAM" id="MobiDB-lite"/>
    </source>
</evidence>
<evidence type="ECO:0000313" key="7">
    <source>
        <dbReference type="Proteomes" id="UP001333818"/>
    </source>
</evidence>
<dbReference type="InterPro" id="IPR028082">
    <property type="entry name" value="Peripla_BP_I"/>
</dbReference>
<dbReference type="Pfam" id="PF13458">
    <property type="entry name" value="Peripla_BP_6"/>
    <property type="match status" value="1"/>
</dbReference>
<name>A0AAW9Q924_9CYAN</name>
<proteinExistence type="inferred from homology"/>
<reference evidence="6" key="1">
    <citation type="submission" date="2024-01" db="EMBL/GenBank/DDBJ databases">
        <title>Bank of Algae and Cyanobacteria of the Azores (BACA) strain genomes.</title>
        <authorList>
            <person name="Luz R."/>
            <person name="Cordeiro R."/>
            <person name="Fonseca A."/>
            <person name="Goncalves V."/>
        </authorList>
    </citation>
    <scope>NUCLEOTIDE SEQUENCE</scope>
    <source>
        <strain evidence="6">BACA0141</strain>
    </source>
</reference>
<dbReference type="RefSeq" id="WP_330485924.1">
    <property type="nucleotide sequence ID" value="NZ_JAZBJZ010000137.1"/>
</dbReference>
<evidence type="ECO:0000259" key="5">
    <source>
        <dbReference type="Pfam" id="PF13458"/>
    </source>
</evidence>
<dbReference type="CDD" id="cd06348">
    <property type="entry name" value="PBP1_ABC_HAAT-like"/>
    <property type="match status" value="1"/>
</dbReference>
<dbReference type="EMBL" id="JAZBJZ010000137">
    <property type="protein sequence ID" value="MEE3719488.1"/>
    <property type="molecule type" value="Genomic_DNA"/>
</dbReference>
<dbReference type="Proteomes" id="UP001333818">
    <property type="component" value="Unassembled WGS sequence"/>
</dbReference>
<dbReference type="PANTHER" id="PTHR30483:SF6">
    <property type="entry name" value="PERIPLASMIC BINDING PROTEIN OF ABC TRANSPORTER FOR NATURAL AMINO ACIDS"/>
    <property type="match status" value="1"/>
</dbReference>
<sequence length="420" mass="44658">MKKLTGFICTILATCLLVVACNQTSDQVVTPSATSTTTATTTTAPQNSSSGGGIPIGIAVAQTSNVALLGQEEVTGAKIAEKYFNDRGGVNGTPIKLIYQDTGGDEQGAINAFNTLISQNKVVGIVGPTLSQQAFSADPIAERAGVPVLAPSNTAKGIPQIGKYISRVSAPVSVVAPNSVEAAIKMKPDLKKVAVFYAQNDAFNKSETETFQSVVKQKGLDLVTVQRFQTTDTDFQTQATNAISLQPDLIIISGLSADGGNLVKQLRELGYKGLIVGGNGLNTSNILPVCKAQCDGVIIAQAYSPENPSEINVALRSAYIEQNKSEQKKKEPPQFTAQAFTGVQVLVEALRSLDKKTKIATLPLDQLRTKLNDELLVGTYQTPLGEISFTPEGEIIQKQFYVAQITMEPDGNNGKFKFLK</sequence>
<dbReference type="InterPro" id="IPR028081">
    <property type="entry name" value="Leu-bd"/>
</dbReference>
<feature type="compositionally biased region" description="Low complexity" evidence="3">
    <location>
        <begin position="30"/>
        <end position="49"/>
    </location>
</feature>
<dbReference type="PROSITE" id="PS51257">
    <property type="entry name" value="PROKAR_LIPOPROTEIN"/>
    <property type="match status" value="1"/>
</dbReference>
<protein>
    <submittedName>
        <fullName evidence="6">ABC transporter substrate-binding protein</fullName>
    </submittedName>
</protein>
<evidence type="ECO:0000313" key="6">
    <source>
        <dbReference type="EMBL" id="MEE3719488.1"/>
    </source>
</evidence>
<evidence type="ECO:0000256" key="4">
    <source>
        <dbReference type="SAM" id="SignalP"/>
    </source>
</evidence>
<evidence type="ECO:0000256" key="2">
    <source>
        <dbReference type="ARBA" id="ARBA00022729"/>
    </source>
</evidence>
<accession>A0AAW9Q924</accession>
<dbReference type="AlphaFoldDB" id="A0AAW9Q924"/>
<feature type="chain" id="PRO_5043734826" evidence="4">
    <location>
        <begin position="21"/>
        <end position="420"/>
    </location>
</feature>
<feature type="signal peptide" evidence="4">
    <location>
        <begin position="1"/>
        <end position="20"/>
    </location>
</feature>
<comment type="caution">
    <text evidence="6">The sequence shown here is derived from an EMBL/GenBank/DDBJ whole genome shotgun (WGS) entry which is preliminary data.</text>
</comment>
<evidence type="ECO:0000256" key="1">
    <source>
        <dbReference type="ARBA" id="ARBA00010062"/>
    </source>
</evidence>
<dbReference type="SUPFAM" id="SSF53822">
    <property type="entry name" value="Periplasmic binding protein-like I"/>
    <property type="match status" value="1"/>
</dbReference>
<gene>
    <name evidence="6" type="ORF">V2H45_22345</name>
</gene>
<dbReference type="InterPro" id="IPR051010">
    <property type="entry name" value="BCAA_transport"/>
</dbReference>
<feature type="region of interest" description="Disordered" evidence="3">
    <location>
        <begin position="30"/>
        <end position="50"/>
    </location>
</feature>